<dbReference type="AlphaFoldDB" id="A0A699URA9"/>
<protein>
    <submittedName>
        <fullName evidence="2">Uncharacterized protein</fullName>
    </submittedName>
</protein>
<organism evidence="2">
    <name type="scientific">Tanacetum cinerariifolium</name>
    <name type="common">Dalmatian daisy</name>
    <name type="synonym">Chrysanthemum cinerariifolium</name>
    <dbReference type="NCBI Taxonomy" id="118510"/>
    <lineage>
        <taxon>Eukaryota</taxon>
        <taxon>Viridiplantae</taxon>
        <taxon>Streptophyta</taxon>
        <taxon>Embryophyta</taxon>
        <taxon>Tracheophyta</taxon>
        <taxon>Spermatophyta</taxon>
        <taxon>Magnoliopsida</taxon>
        <taxon>eudicotyledons</taxon>
        <taxon>Gunneridae</taxon>
        <taxon>Pentapetalae</taxon>
        <taxon>asterids</taxon>
        <taxon>campanulids</taxon>
        <taxon>Asterales</taxon>
        <taxon>Asteraceae</taxon>
        <taxon>Asteroideae</taxon>
        <taxon>Anthemideae</taxon>
        <taxon>Anthemidinae</taxon>
        <taxon>Tanacetum</taxon>
    </lineage>
</organism>
<proteinExistence type="predicted"/>
<accession>A0A699URA9</accession>
<evidence type="ECO:0000313" key="2">
    <source>
        <dbReference type="EMBL" id="GFD23886.1"/>
    </source>
</evidence>
<evidence type="ECO:0000256" key="1">
    <source>
        <dbReference type="SAM" id="MobiDB-lite"/>
    </source>
</evidence>
<sequence length="72" mass="8186">DAAPRGLQQIAPQHPPNGFDAVYLIAVHAGHQQQHRARFFGPNDVHRHVNHRARGQLRNDEPREHPLTGFDD</sequence>
<comment type="caution">
    <text evidence="2">The sequence shown here is derived from an EMBL/GenBank/DDBJ whole genome shotgun (WGS) entry which is preliminary data.</text>
</comment>
<feature type="region of interest" description="Disordered" evidence="1">
    <location>
        <begin position="50"/>
        <end position="72"/>
    </location>
</feature>
<gene>
    <name evidence="2" type="ORF">Tci_895855</name>
</gene>
<dbReference type="EMBL" id="BKCJ011348196">
    <property type="protein sequence ID" value="GFD23886.1"/>
    <property type="molecule type" value="Genomic_DNA"/>
</dbReference>
<reference evidence="2" key="1">
    <citation type="journal article" date="2019" name="Sci. Rep.">
        <title>Draft genome of Tanacetum cinerariifolium, the natural source of mosquito coil.</title>
        <authorList>
            <person name="Yamashiro T."/>
            <person name="Shiraishi A."/>
            <person name="Satake H."/>
            <person name="Nakayama K."/>
        </authorList>
    </citation>
    <scope>NUCLEOTIDE SEQUENCE</scope>
</reference>
<name>A0A699URA9_TANCI</name>
<feature type="non-terminal residue" evidence="2">
    <location>
        <position position="1"/>
    </location>
</feature>
<feature type="compositionally biased region" description="Basic and acidic residues" evidence="1">
    <location>
        <begin position="57"/>
        <end position="66"/>
    </location>
</feature>